<dbReference type="EMBL" id="SNXY01000007">
    <property type="protein sequence ID" value="TDP85375.1"/>
    <property type="molecule type" value="Genomic_DNA"/>
</dbReference>
<sequence length="63" mass="6623">MVMLTVLVCLSAEPARCAWVSIPGPASVMGCALGGRAVADAWAAEHPGWFVHGWRCGRRGGRS</sequence>
<organism evidence="1 2">
    <name type="scientific">Oharaeibacter diazotrophicus</name>
    <dbReference type="NCBI Taxonomy" id="1920512"/>
    <lineage>
        <taxon>Bacteria</taxon>
        <taxon>Pseudomonadati</taxon>
        <taxon>Pseudomonadota</taxon>
        <taxon>Alphaproteobacteria</taxon>
        <taxon>Hyphomicrobiales</taxon>
        <taxon>Pleomorphomonadaceae</taxon>
        <taxon>Oharaeibacter</taxon>
    </lineage>
</organism>
<gene>
    <name evidence="1" type="ORF">EDD54_2228</name>
</gene>
<evidence type="ECO:0000313" key="2">
    <source>
        <dbReference type="Proteomes" id="UP000294547"/>
    </source>
</evidence>
<name>A0A4R6RGV9_9HYPH</name>
<dbReference type="Proteomes" id="UP000294547">
    <property type="component" value="Unassembled WGS sequence"/>
</dbReference>
<dbReference type="RefSeq" id="WP_165645022.1">
    <property type="nucleotide sequence ID" value="NZ_WUJM01000494.1"/>
</dbReference>
<dbReference type="AlphaFoldDB" id="A0A4R6RGV9"/>
<keyword evidence="2" id="KW-1185">Reference proteome</keyword>
<evidence type="ECO:0000313" key="1">
    <source>
        <dbReference type="EMBL" id="TDP85375.1"/>
    </source>
</evidence>
<protein>
    <submittedName>
        <fullName evidence="1">Uncharacterized protein</fullName>
    </submittedName>
</protein>
<proteinExistence type="predicted"/>
<accession>A0A4R6RGV9</accession>
<comment type="caution">
    <text evidence="1">The sequence shown here is derived from an EMBL/GenBank/DDBJ whole genome shotgun (WGS) entry which is preliminary data.</text>
</comment>
<reference evidence="1 2" key="1">
    <citation type="submission" date="2019-03" db="EMBL/GenBank/DDBJ databases">
        <title>Genomic Encyclopedia of Type Strains, Phase IV (KMG-IV): sequencing the most valuable type-strain genomes for metagenomic binning, comparative biology and taxonomic classification.</title>
        <authorList>
            <person name="Goeker M."/>
        </authorList>
    </citation>
    <scope>NUCLEOTIDE SEQUENCE [LARGE SCALE GENOMIC DNA]</scope>
    <source>
        <strain evidence="1 2">DSM 102969</strain>
    </source>
</reference>